<evidence type="ECO:0000256" key="1">
    <source>
        <dbReference type="SAM" id="MobiDB-lite"/>
    </source>
</evidence>
<dbReference type="KEGG" id="abp:AGABI1DRAFT135055"/>
<gene>
    <name evidence="2" type="ORF">AGABI1DRAFT_135055</name>
</gene>
<sequence length="117" mass="12702">MVGPRGDHRIRLSLGTLRLGKAFRMIIFATQVTPPTAGAPLEPPHVPRRTGRVRKPPDLAGNDSDSDDEAALLADSEYCEVEFAGAVLGADPRSYRLAMKSPDSDCWAEACILNVER</sequence>
<proteinExistence type="predicted"/>
<name>K5WS09_AGABU</name>
<evidence type="ECO:0000313" key="3">
    <source>
        <dbReference type="Proteomes" id="UP000008493"/>
    </source>
</evidence>
<dbReference type="RefSeq" id="XP_007336039.1">
    <property type="nucleotide sequence ID" value="XM_007335977.1"/>
</dbReference>
<evidence type="ECO:0000313" key="2">
    <source>
        <dbReference type="EMBL" id="EKM73322.1"/>
    </source>
</evidence>
<protein>
    <submittedName>
        <fullName evidence="2">Uncharacterized protein</fullName>
    </submittedName>
</protein>
<dbReference type="GeneID" id="18828451"/>
<dbReference type="OrthoDB" id="3059824at2759"/>
<dbReference type="EMBL" id="JH973009">
    <property type="protein sequence ID" value="EKM73322.1"/>
    <property type="molecule type" value="Genomic_DNA"/>
</dbReference>
<dbReference type="Proteomes" id="UP000008493">
    <property type="component" value="Unassembled WGS sequence"/>
</dbReference>
<keyword evidence="3" id="KW-1185">Reference proteome</keyword>
<dbReference type="AlphaFoldDB" id="K5WS09"/>
<dbReference type="InParanoid" id="K5WS09"/>
<feature type="region of interest" description="Disordered" evidence="1">
    <location>
        <begin position="34"/>
        <end position="67"/>
    </location>
</feature>
<accession>K5WS09</accession>
<organism evidence="2 3">
    <name type="scientific">Agaricus bisporus var. burnettii (strain JB137-S8 / ATCC MYA-4627 / FGSC 10392)</name>
    <name type="common">White button mushroom</name>
    <dbReference type="NCBI Taxonomy" id="597362"/>
    <lineage>
        <taxon>Eukaryota</taxon>
        <taxon>Fungi</taxon>
        <taxon>Dikarya</taxon>
        <taxon>Basidiomycota</taxon>
        <taxon>Agaricomycotina</taxon>
        <taxon>Agaricomycetes</taxon>
        <taxon>Agaricomycetidae</taxon>
        <taxon>Agaricales</taxon>
        <taxon>Agaricineae</taxon>
        <taxon>Agaricaceae</taxon>
        <taxon>Agaricus</taxon>
    </lineage>
</organism>
<reference evidence="3" key="1">
    <citation type="journal article" date="2012" name="Proc. Natl. Acad. Sci. U.S.A.">
        <title>Genome sequence of the button mushroom Agaricus bisporus reveals mechanisms governing adaptation to a humic-rich ecological niche.</title>
        <authorList>
            <person name="Morin E."/>
            <person name="Kohler A."/>
            <person name="Baker A.R."/>
            <person name="Foulongne-Oriol M."/>
            <person name="Lombard V."/>
            <person name="Nagy L.G."/>
            <person name="Ohm R.A."/>
            <person name="Patyshakuliyeva A."/>
            <person name="Brun A."/>
            <person name="Aerts A.L."/>
            <person name="Bailey A.M."/>
            <person name="Billette C."/>
            <person name="Coutinho P.M."/>
            <person name="Deakin G."/>
            <person name="Doddapaneni H."/>
            <person name="Floudas D."/>
            <person name="Grimwood J."/>
            <person name="Hilden K."/>
            <person name="Kuees U."/>
            <person name="LaButti K.M."/>
            <person name="Lapidus A."/>
            <person name="Lindquist E.A."/>
            <person name="Lucas S.M."/>
            <person name="Murat C."/>
            <person name="Riley R.W."/>
            <person name="Salamov A.A."/>
            <person name="Schmutz J."/>
            <person name="Subramanian V."/>
            <person name="Woesten H.A.B."/>
            <person name="Xu J."/>
            <person name="Eastwood D.C."/>
            <person name="Foster G.D."/>
            <person name="Sonnenberg A.S."/>
            <person name="Cullen D."/>
            <person name="de Vries R.P."/>
            <person name="Lundell T."/>
            <person name="Hibbett D.S."/>
            <person name="Henrissat B."/>
            <person name="Burton K.S."/>
            <person name="Kerrigan R.W."/>
            <person name="Challen M.P."/>
            <person name="Grigoriev I.V."/>
            <person name="Martin F."/>
        </authorList>
    </citation>
    <scope>NUCLEOTIDE SEQUENCE [LARGE SCALE GENOMIC DNA]</scope>
    <source>
        <strain evidence="3">JB137-S8 / ATCC MYA-4627 / FGSC 10392</strain>
    </source>
</reference>
<dbReference type="HOGENOM" id="CLU_2084144_0_0_1"/>